<dbReference type="PATRIC" id="fig|1415168.3.peg.2038"/>
<dbReference type="GO" id="GO:0008253">
    <property type="term" value="F:5'-nucleotidase activity"/>
    <property type="evidence" value="ECO:0007669"/>
    <property type="project" value="TreeGrafter"/>
</dbReference>
<dbReference type="PANTHER" id="PTHR11575:SF24">
    <property type="entry name" value="5'-NUCLEOTIDASE"/>
    <property type="match status" value="1"/>
</dbReference>
<dbReference type="Proteomes" id="UP000028401">
    <property type="component" value="Unassembled WGS sequence"/>
</dbReference>
<dbReference type="Gene3D" id="3.60.21.10">
    <property type="match status" value="1"/>
</dbReference>
<dbReference type="AlphaFoldDB" id="A0A084A971"/>
<dbReference type="GO" id="GO:0008768">
    <property type="term" value="F:UDP-sugar diphosphatase activity"/>
    <property type="evidence" value="ECO:0007669"/>
    <property type="project" value="TreeGrafter"/>
</dbReference>
<dbReference type="InterPro" id="IPR006179">
    <property type="entry name" value="5_nucleotidase/apyrase"/>
</dbReference>
<reference evidence="1 2" key="1">
    <citation type="submission" date="2014-06" db="EMBL/GenBank/DDBJ databases">
        <title>Draft genome sequence of the putrescine producing strain Lactococcus lactis subsp cremoris GE214.</title>
        <authorList>
            <person name="Ladero V."/>
            <person name="Linares D.M."/>
            <person name="del Rio B."/>
            <person name="Mayo B."/>
            <person name="Martin M.C."/>
            <person name="Fernandez M."/>
            <person name="Alvarez M.A."/>
        </authorList>
    </citation>
    <scope>NUCLEOTIDE SEQUENCE [LARGE SCALE GENOMIC DNA]</scope>
    <source>
        <strain evidence="1 2">GE214</strain>
    </source>
</reference>
<sequence>MKLTILHTNNVILNSNNHYSLIDEIKERNKKNAEETLFLGATDINFSKSNYQNDEKIFSKKLKYDAIAIGEHQFDEGSQGLAKFLKQLDFPVLAANVHIEKDEILNTFEKNGKFLPYLLKESKFGKIGIFGLTPMSTVYDSCPSSDTIFTNPSDRTEFIVKMLKKKEANLIILLSQLGQDENQILAQKFPEIDVIIDRATYKTDKTINKWKETLMVQTMADFPSIFELELEVDEEGKLLTAQEKYHEVFESVNYG</sequence>
<dbReference type="EMBL" id="AZSI01000105">
    <property type="protein sequence ID" value="KEY61850.1"/>
    <property type="molecule type" value="Genomic_DNA"/>
</dbReference>
<dbReference type="GO" id="GO:0030288">
    <property type="term" value="C:outer membrane-bounded periplasmic space"/>
    <property type="evidence" value="ECO:0007669"/>
    <property type="project" value="TreeGrafter"/>
</dbReference>
<accession>A0A084A971</accession>
<dbReference type="RefSeq" id="WP_042748609.1">
    <property type="nucleotide sequence ID" value="NZ_AZSI01000105.1"/>
</dbReference>
<proteinExistence type="predicted"/>
<evidence type="ECO:0000313" key="2">
    <source>
        <dbReference type="Proteomes" id="UP000028401"/>
    </source>
</evidence>
<dbReference type="InterPro" id="IPR029052">
    <property type="entry name" value="Metallo-depent_PP-like"/>
</dbReference>
<protein>
    <submittedName>
        <fullName evidence="1">5'-nucleotidase</fullName>
    </submittedName>
</protein>
<comment type="caution">
    <text evidence="1">The sequence shown here is derived from an EMBL/GenBank/DDBJ whole genome shotgun (WGS) entry which is preliminary data.</text>
</comment>
<dbReference type="SUPFAM" id="SSF56300">
    <property type="entry name" value="Metallo-dependent phosphatases"/>
    <property type="match status" value="1"/>
</dbReference>
<organism evidence="1 2">
    <name type="scientific">Lactococcus cremoris subsp. cremoris GE214</name>
    <dbReference type="NCBI Taxonomy" id="1415168"/>
    <lineage>
        <taxon>Bacteria</taxon>
        <taxon>Bacillati</taxon>
        <taxon>Bacillota</taxon>
        <taxon>Bacilli</taxon>
        <taxon>Lactobacillales</taxon>
        <taxon>Streptococcaceae</taxon>
        <taxon>Lactococcus</taxon>
        <taxon>Lactococcus cremoris subsp. cremoris</taxon>
    </lineage>
</organism>
<dbReference type="GO" id="GO:0009166">
    <property type="term" value="P:nucleotide catabolic process"/>
    <property type="evidence" value="ECO:0007669"/>
    <property type="project" value="InterPro"/>
</dbReference>
<dbReference type="PANTHER" id="PTHR11575">
    <property type="entry name" value="5'-NUCLEOTIDASE-RELATED"/>
    <property type="match status" value="1"/>
</dbReference>
<evidence type="ECO:0000313" key="1">
    <source>
        <dbReference type="EMBL" id="KEY61850.1"/>
    </source>
</evidence>
<gene>
    <name evidence="1" type="ORF">U725_01965</name>
</gene>
<name>A0A084A971_LACLC</name>